<keyword evidence="1" id="KW-0862">Zinc</keyword>
<evidence type="ECO:0000313" key="4">
    <source>
        <dbReference type="EMBL" id="KAK9902891.1"/>
    </source>
</evidence>
<dbReference type="InterPro" id="IPR036875">
    <property type="entry name" value="Znf_CCHC_sf"/>
</dbReference>
<keyword evidence="1" id="KW-0479">Metal-binding</keyword>
<dbReference type="EMBL" id="JALJOT010000015">
    <property type="protein sequence ID" value="KAK9902891.1"/>
    <property type="molecule type" value="Genomic_DNA"/>
</dbReference>
<feature type="region of interest" description="Disordered" evidence="2">
    <location>
        <begin position="32"/>
        <end position="87"/>
    </location>
</feature>
<dbReference type="Proteomes" id="UP001491310">
    <property type="component" value="Unassembled WGS sequence"/>
</dbReference>
<dbReference type="PROSITE" id="PS50158">
    <property type="entry name" value="ZF_CCHC"/>
    <property type="match status" value="1"/>
</dbReference>
<evidence type="ECO:0000256" key="1">
    <source>
        <dbReference type="PROSITE-ProRule" id="PRU00047"/>
    </source>
</evidence>
<protein>
    <recommendedName>
        <fullName evidence="3">CCHC-type domain-containing protein</fullName>
    </recommendedName>
</protein>
<feature type="compositionally biased region" description="Gly residues" evidence="2">
    <location>
        <begin position="40"/>
        <end position="50"/>
    </location>
</feature>
<proteinExistence type="predicted"/>
<evidence type="ECO:0000256" key="2">
    <source>
        <dbReference type="SAM" id="MobiDB-lite"/>
    </source>
</evidence>
<gene>
    <name evidence="4" type="ORF">WJX75_009994</name>
</gene>
<keyword evidence="1" id="KW-0863">Zinc-finger</keyword>
<sequence length="125" mass="12976">MVKCFYQSGQGEEESRLTREVLTEALATIRDLRQGDRGGVRGFGNGQGQGKGKKKGWNKKQGKKTGNGNNGNGNGGGAGKAPGVNKAGAGVKKNAAAAFDGTCYECGQKGHKSYQCPKKAKKAAQ</sequence>
<accession>A0ABR2YDD6</accession>
<dbReference type="Gene3D" id="4.10.60.10">
    <property type="entry name" value="Zinc finger, CCHC-type"/>
    <property type="match status" value="1"/>
</dbReference>
<dbReference type="SMART" id="SM00343">
    <property type="entry name" value="ZnF_C2HC"/>
    <property type="match status" value="1"/>
</dbReference>
<feature type="compositionally biased region" description="Gly residues" evidence="2">
    <location>
        <begin position="68"/>
        <end position="80"/>
    </location>
</feature>
<feature type="compositionally biased region" description="Basic residues" evidence="2">
    <location>
        <begin position="51"/>
        <end position="63"/>
    </location>
</feature>
<name>A0ABR2YDD6_9CHLO</name>
<keyword evidence="5" id="KW-1185">Reference proteome</keyword>
<evidence type="ECO:0000313" key="5">
    <source>
        <dbReference type="Proteomes" id="UP001491310"/>
    </source>
</evidence>
<dbReference type="SUPFAM" id="SSF57756">
    <property type="entry name" value="Retrovirus zinc finger-like domains"/>
    <property type="match status" value="1"/>
</dbReference>
<reference evidence="4 5" key="1">
    <citation type="journal article" date="2024" name="Nat. Commun.">
        <title>Phylogenomics reveals the evolutionary origins of lichenization in chlorophyte algae.</title>
        <authorList>
            <person name="Puginier C."/>
            <person name="Libourel C."/>
            <person name="Otte J."/>
            <person name="Skaloud P."/>
            <person name="Haon M."/>
            <person name="Grisel S."/>
            <person name="Petersen M."/>
            <person name="Berrin J.G."/>
            <person name="Delaux P.M."/>
            <person name="Dal Grande F."/>
            <person name="Keller J."/>
        </authorList>
    </citation>
    <scope>NUCLEOTIDE SEQUENCE [LARGE SCALE GENOMIC DNA]</scope>
    <source>
        <strain evidence="4 5">SAG 216-7</strain>
    </source>
</reference>
<organism evidence="4 5">
    <name type="scientific">Coccomyxa subellipsoidea</name>
    <dbReference type="NCBI Taxonomy" id="248742"/>
    <lineage>
        <taxon>Eukaryota</taxon>
        <taxon>Viridiplantae</taxon>
        <taxon>Chlorophyta</taxon>
        <taxon>core chlorophytes</taxon>
        <taxon>Trebouxiophyceae</taxon>
        <taxon>Trebouxiophyceae incertae sedis</taxon>
        <taxon>Coccomyxaceae</taxon>
        <taxon>Coccomyxa</taxon>
    </lineage>
</organism>
<dbReference type="Pfam" id="PF00098">
    <property type="entry name" value="zf-CCHC"/>
    <property type="match status" value="1"/>
</dbReference>
<feature type="domain" description="CCHC-type" evidence="3">
    <location>
        <begin position="103"/>
        <end position="118"/>
    </location>
</feature>
<comment type="caution">
    <text evidence="4">The sequence shown here is derived from an EMBL/GenBank/DDBJ whole genome shotgun (WGS) entry which is preliminary data.</text>
</comment>
<dbReference type="InterPro" id="IPR001878">
    <property type="entry name" value="Znf_CCHC"/>
</dbReference>
<evidence type="ECO:0000259" key="3">
    <source>
        <dbReference type="PROSITE" id="PS50158"/>
    </source>
</evidence>